<dbReference type="EMBL" id="WTYW01000001">
    <property type="protein sequence ID" value="MXO85433.1"/>
    <property type="molecule type" value="Genomic_DNA"/>
</dbReference>
<evidence type="ECO:0000313" key="3">
    <source>
        <dbReference type="Proteomes" id="UP000433104"/>
    </source>
</evidence>
<dbReference type="PROSITE" id="PS51257">
    <property type="entry name" value="PROKAR_LIPOPROTEIN"/>
    <property type="match status" value="1"/>
</dbReference>
<dbReference type="AlphaFoldDB" id="A0A844ZDW4"/>
<name>A0A844ZDW4_9SPHN</name>
<reference evidence="2 3" key="1">
    <citation type="submission" date="2019-12" db="EMBL/GenBank/DDBJ databases">
        <title>Genomic-based taxomic classification of the family Erythrobacteraceae.</title>
        <authorList>
            <person name="Xu L."/>
        </authorList>
    </citation>
    <scope>NUCLEOTIDE SEQUENCE [LARGE SCALE GENOMIC DNA]</scope>
    <source>
        <strain evidence="2 3">MCCC 1A09962</strain>
    </source>
</reference>
<sequence>MLVSRLLWLVAACLALGACADDPRDDPLALYDFTDMQVVADVASRLAVEERGIFKTYAIEHLASSDRFCGKKLVSLDGREPLTIGDAIDFTIERKKRDAELLAAQDLNNYSPQARRFIAIEELESRRDELVGERETFRMLSSDPDSIEQTAEWKRFERRIAEVDAELAQLASR</sequence>
<gene>
    <name evidence="2" type="ORF">GRI38_05260</name>
</gene>
<feature type="signal peptide" evidence="1">
    <location>
        <begin position="1"/>
        <end position="20"/>
    </location>
</feature>
<accession>A0A844ZDW4</accession>
<feature type="chain" id="PRO_5032740873" evidence="1">
    <location>
        <begin position="21"/>
        <end position="173"/>
    </location>
</feature>
<keyword evidence="1" id="KW-0732">Signal</keyword>
<dbReference type="OrthoDB" id="7595817at2"/>
<proteinExistence type="predicted"/>
<evidence type="ECO:0000256" key="1">
    <source>
        <dbReference type="SAM" id="SignalP"/>
    </source>
</evidence>
<dbReference type="Proteomes" id="UP000433104">
    <property type="component" value="Unassembled WGS sequence"/>
</dbReference>
<dbReference type="RefSeq" id="WP_160681839.1">
    <property type="nucleotide sequence ID" value="NZ_WTYW01000001.1"/>
</dbReference>
<protein>
    <submittedName>
        <fullName evidence="2">Uncharacterized protein</fullName>
    </submittedName>
</protein>
<organism evidence="2 3">
    <name type="scientific">Parapontixanthobacter aurantiacus</name>
    <dbReference type="NCBI Taxonomy" id="1463599"/>
    <lineage>
        <taxon>Bacteria</taxon>
        <taxon>Pseudomonadati</taxon>
        <taxon>Pseudomonadota</taxon>
        <taxon>Alphaproteobacteria</taxon>
        <taxon>Sphingomonadales</taxon>
        <taxon>Erythrobacteraceae</taxon>
        <taxon>Parapontixanthobacter</taxon>
    </lineage>
</organism>
<comment type="caution">
    <text evidence="2">The sequence shown here is derived from an EMBL/GenBank/DDBJ whole genome shotgun (WGS) entry which is preliminary data.</text>
</comment>
<keyword evidence="3" id="KW-1185">Reference proteome</keyword>
<evidence type="ECO:0000313" key="2">
    <source>
        <dbReference type="EMBL" id="MXO85433.1"/>
    </source>
</evidence>